<protein>
    <recommendedName>
        <fullName evidence="2">DUF418 domain-containing protein</fullName>
    </recommendedName>
</protein>
<accession>A0A0F6TRU8</accession>
<evidence type="ECO:0000313" key="4">
    <source>
        <dbReference type="Proteomes" id="UP000034071"/>
    </source>
</evidence>
<feature type="transmembrane region" description="Helical" evidence="1">
    <location>
        <begin position="21"/>
        <end position="39"/>
    </location>
</feature>
<keyword evidence="1" id="KW-0812">Transmembrane</keyword>
<sequence>MRQPDAEAMEIKTSRLANLDILRGVVILAILIININYFSTPSLLRYNPLAFGEFSSLDQWAWFLEYSLVKQRFMTLLAMLYGVGIMLFSAKYEKLGASPAKPFVYRSLLLLLFGLAHAYLIWDGDILVAYAICGLLVFWLRATPASVLVGLGLLLAFGSVAPDMWNAIQNMTNPPATPDWWSPEATTTQQQALQKYQGSWWALTPDRVAAAWQRQSLDFVYFTVWRCCGLMMLGMGLWKLGVLTSKAALKQCAIWGLLIGLVISLGATWAFVNSGFSYDAFMGVNSLGFYLGSIILAFGYLGLIMLWGRTSFLASVQSILAKAGRMAFSLYIMQSLICAMLFYGYGFDWFGKVSRSELWLVTLAIWAFQLMFVAVWFKYFKRGPLESIWRKGYEWATNH</sequence>
<dbReference type="AlphaFoldDB" id="A0A0F6TRU8"/>
<dbReference type="KEGG" id="kge:TQ33_1844"/>
<dbReference type="PANTHER" id="PTHR30590">
    <property type="entry name" value="INNER MEMBRANE PROTEIN"/>
    <property type="match status" value="1"/>
</dbReference>
<evidence type="ECO:0000259" key="2">
    <source>
        <dbReference type="Pfam" id="PF04235"/>
    </source>
</evidence>
<dbReference type="Pfam" id="PF04235">
    <property type="entry name" value="DUF418"/>
    <property type="match status" value="1"/>
</dbReference>
<feature type="transmembrane region" description="Helical" evidence="1">
    <location>
        <begin position="126"/>
        <end position="142"/>
    </location>
</feature>
<feature type="transmembrane region" description="Helical" evidence="1">
    <location>
        <begin position="103"/>
        <end position="120"/>
    </location>
</feature>
<keyword evidence="1" id="KW-0472">Membrane</keyword>
<organism evidence="3 4">
    <name type="scientific">Kangiella geojedonensis</name>
    <dbReference type="NCBI Taxonomy" id="914150"/>
    <lineage>
        <taxon>Bacteria</taxon>
        <taxon>Pseudomonadati</taxon>
        <taxon>Pseudomonadota</taxon>
        <taxon>Gammaproteobacteria</taxon>
        <taxon>Kangiellales</taxon>
        <taxon>Kangiellaceae</taxon>
        <taxon>Kangiella</taxon>
    </lineage>
</organism>
<feature type="domain" description="DUF418" evidence="2">
    <location>
        <begin position="243"/>
        <end position="393"/>
    </location>
</feature>
<dbReference type="InterPro" id="IPR052529">
    <property type="entry name" value="Bact_Transport_Assoc"/>
</dbReference>
<proteinExistence type="predicted"/>
<feature type="transmembrane region" description="Helical" evidence="1">
    <location>
        <begin position="73"/>
        <end position="91"/>
    </location>
</feature>
<feature type="transmembrane region" description="Helical" evidence="1">
    <location>
        <begin position="328"/>
        <end position="346"/>
    </location>
</feature>
<reference evidence="3 4" key="1">
    <citation type="submission" date="2015-02" db="EMBL/GenBank/DDBJ databases">
        <title>Complete genome sequence of Kangiella geojedonensis strain YCS-5T.</title>
        <authorList>
            <person name="Kim K.M."/>
        </authorList>
    </citation>
    <scope>NUCLEOTIDE SEQUENCE [LARGE SCALE GENOMIC DNA]</scope>
    <source>
        <strain evidence="3 4">YCS-5</strain>
    </source>
</reference>
<dbReference type="Proteomes" id="UP000034071">
    <property type="component" value="Chromosome"/>
</dbReference>
<feature type="transmembrane region" description="Helical" evidence="1">
    <location>
        <begin position="287"/>
        <end position="307"/>
    </location>
</feature>
<keyword evidence="1" id="KW-1133">Transmembrane helix</keyword>
<dbReference type="RefSeq" id="WP_169745470.1">
    <property type="nucleotide sequence ID" value="NZ_CP010975.1"/>
</dbReference>
<evidence type="ECO:0000313" key="3">
    <source>
        <dbReference type="EMBL" id="AKE52782.1"/>
    </source>
</evidence>
<dbReference type="InterPro" id="IPR007349">
    <property type="entry name" value="DUF418"/>
</dbReference>
<feature type="transmembrane region" description="Helical" evidence="1">
    <location>
        <begin position="147"/>
        <end position="165"/>
    </location>
</feature>
<feature type="transmembrane region" description="Helical" evidence="1">
    <location>
        <begin position="358"/>
        <end position="380"/>
    </location>
</feature>
<name>A0A0F6TRU8_9GAMM</name>
<gene>
    <name evidence="3" type="ORF">TQ33_1844</name>
</gene>
<feature type="transmembrane region" description="Helical" evidence="1">
    <location>
        <begin position="219"/>
        <end position="240"/>
    </location>
</feature>
<dbReference type="STRING" id="914150.TQ33_1844"/>
<keyword evidence="4" id="KW-1185">Reference proteome</keyword>
<evidence type="ECO:0000256" key="1">
    <source>
        <dbReference type="SAM" id="Phobius"/>
    </source>
</evidence>
<feature type="transmembrane region" description="Helical" evidence="1">
    <location>
        <begin position="252"/>
        <end position="272"/>
    </location>
</feature>
<dbReference type="EMBL" id="CP010975">
    <property type="protein sequence ID" value="AKE52782.1"/>
    <property type="molecule type" value="Genomic_DNA"/>
</dbReference>
<dbReference type="PANTHER" id="PTHR30590:SF2">
    <property type="entry name" value="INNER MEMBRANE PROTEIN"/>
    <property type="match status" value="1"/>
</dbReference>
<dbReference type="HOGENOM" id="CLU_039610_0_0_6"/>